<accession>A0A838AF70</accession>
<dbReference type="InterPro" id="IPR013766">
    <property type="entry name" value="Thioredoxin_domain"/>
</dbReference>
<sequence length="152" mass="16483">MLAACGGDGSGARSAEVPEKLDFNAETLDGESYAGAELAGEPAVLFFWAPWCSICRHEAPFVAELAAEHGDEVTFVGVAARDDVDAMREFTSRFGTDGFTNLNDEDGQVWTRFGVTAQPAFAFISADGDIERVDGTFTRQEFDRWLESRATA</sequence>
<comment type="caution">
    <text evidence="2">The sequence shown here is derived from an EMBL/GenBank/DDBJ whole genome shotgun (WGS) entry which is preliminary data.</text>
</comment>
<dbReference type="GO" id="GO:0016209">
    <property type="term" value="F:antioxidant activity"/>
    <property type="evidence" value="ECO:0007669"/>
    <property type="project" value="InterPro"/>
</dbReference>
<dbReference type="SUPFAM" id="SSF52833">
    <property type="entry name" value="Thioredoxin-like"/>
    <property type="match status" value="1"/>
</dbReference>
<keyword evidence="3" id="KW-1185">Reference proteome</keyword>
<dbReference type="PROSITE" id="PS51352">
    <property type="entry name" value="THIOREDOXIN_2"/>
    <property type="match status" value="1"/>
</dbReference>
<name>A0A838AF70_9PSEU</name>
<dbReference type="EMBL" id="JACCKD010000008">
    <property type="protein sequence ID" value="MBA0127797.1"/>
    <property type="molecule type" value="Genomic_DNA"/>
</dbReference>
<dbReference type="Gene3D" id="3.40.30.10">
    <property type="entry name" value="Glutaredoxin"/>
    <property type="match status" value="1"/>
</dbReference>
<dbReference type="Pfam" id="PF00578">
    <property type="entry name" value="AhpC-TSA"/>
    <property type="match status" value="1"/>
</dbReference>
<dbReference type="InterPro" id="IPR000866">
    <property type="entry name" value="AhpC/TSA"/>
</dbReference>
<evidence type="ECO:0000259" key="1">
    <source>
        <dbReference type="PROSITE" id="PS51352"/>
    </source>
</evidence>
<gene>
    <name evidence="2" type="ORF">H0B56_19805</name>
</gene>
<dbReference type="AlphaFoldDB" id="A0A838AF70"/>
<dbReference type="Proteomes" id="UP000582974">
    <property type="component" value="Unassembled WGS sequence"/>
</dbReference>
<organism evidence="2 3">
    <name type="scientific">Haloechinothrix aidingensis</name>
    <dbReference type="NCBI Taxonomy" id="2752311"/>
    <lineage>
        <taxon>Bacteria</taxon>
        <taxon>Bacillati</taxon>
        <taxon>Actinomycetota</taxon>
        <taxon>Actinomycetes</taxon>
        <taxon>Pseudonocardiales</taxon>
        <taxon>Pseudonocardiaceae</taxon>
        <taxon>Haloechinothrix</taxon>
    </lineage>
</organism>
<feature type="domain" description="Thioredoxin" evidence="1">
    <location>
        <begin position="14"/>
        <end position="151"/>
    </location>
</feature>
<dbReference type="InterPro" id="IPR050553">
    <property type="entry name" value="Thioredoxin_ResA/DsbE_sf"/>
</dbReference>
<dbReference type="PANTHER" id="PTHR42852:SF17">
    <property type="entry name" value="THIOREDOXIN-LIKE PROTEIN HI_1115"/>
    <property type="match status" value="1"/>
</dbReference>
<protein>
    <submittedName>
        <fullName evidence="2">Redoxin domain-containing protein</fullName>
    </submittedName>
</protein>
<reference evidence="2 3" key="1">
    <citation type="submission" date="2020-07" db="EMBL/GenBank/DDBJ databases">
        <title>Genome of Haloechinothrix sp.</title>
        <authorList>
            <person name="Tang S.-K."/>
            <person name="Yang L."/>
            <person name="Zhu W.-Y."/>
        </authorList>
    </citation>
    <scope>NUCLEOTIDE SEQUENCE [LARGE SCALE GENOMIC DNA]</scope>
    <source>
        <strain evidence="2 3">YIM 98757</strain>
    </source>
</reference>
<dbReference type="PANTHER" id="PTHR42852">
    <property type="entry name" value="THIOL:DISULFIDE INTERCHANGE PROTEIN DSBE"/>
    <property type="match status" value="1"/>
</dbReference>
<evidence type="ECO:0000313" key="2">
    <source>
        <dbReference type="EMBL" id="MBA0127797.1"/>
    </source>
</evidence>
<dbReference type="GO" id="GO:0016491">
    <property type="term" value="F:oxidoreductase activity"/>
    <property type="evidence" value="ECO:0007669"/>
    <property type="project" value="InterPro"/>
</dbReference>
<dbReference type="InterPro" id="IPR036249">
    <property type="entry name" value="Thioredoxin-like_sf"/>
</dbReference>
<evidence type="ECO:0000313" key="3">
    <source>
        <dbReference type="Proteomes" id="UP000582974"/>
    </source>
</evidence>
<proteinExistence type="predicted"/>